<evidence type="ECO:0000313" key="2">
    <source>
        <dbReference type="EMBL" id="QKY72780.1"/>
    </source>
</evidence>
<protein>
    <submittedName>
        <fullName evidence="1">Replication protein</fullName>
    </submittedName>
</protein>
<dbReference type="EMBL" id="MK182379">
    <property type="protein sequence ID" value="AYW01648.1"/>
    <property type="molecule type" value="Genomic_DNA"/>
</dbReference>
<geneLocation type="plasmid" evidence="1">
    <name>pYL1</name>
</geneLocation>
<evidence type="ECO:0000313" key="3">
    <source>
        <dbReference type="EMBL" id="QKY72790.1"/>
    </source>
</evidence>
<dbReference type="AlphaFoldDB" id="A0A5S9H8E4"/>
<reference evidence="2 4" key="2">
    <citation type="submission" date="2019-06" db="EMBL/GenBank/DDBJ databases">
        <title>Complete genome sequence of Haemophilus parasuis HPS412.</title>
        <authorList>
            <person name="Yang S."/>
            <person name="Huang C."/>
        </authorList>
    </citation>
    <scope>NUCLEOTIDE SEQUENCE [LARGE SCALE GENOMIC DNA]</scope>
    <source>
        <strain evidence="2 4">HPS412</strain>
    </source>
</reference>
<dbReference type="EMBL" id="CP041334">
    <property type="protein sequence ID" value="QKY72780.1"/>
    <property type="molecule type" value="Genomic_DNA"/>
</dbReference>
<sequence>MKQIIPELYFKVKYFDFITMEEQRFHNARNPLSLYSPIIQNNTHIFNNETCAKLFSNFMNRTVLRASTGKQKDGSFSKFVKIYSNSKNWGRAFSEYTHFTFTVKFTDRYNNATELFPVLIVDIDDFDGDYSVFEKFDLTPNYLIRNPKKQKSLQVGYVLATPVFKLEDKDFFDYRKLDKNGEPLPLDNQSKQIKFIETVIRLNELFNGDTNFKLHNAKNPFFATEVGAVAWTELPPYSVDELFNRAFADRYNPKFADVDFTDIENHILTEVEPNEHYKYDENSRNCQLFDEMRLLAYEVSSEYVETKATKEFFTYLFNVANSKNREIGLPENEVKAMIRSIVKYCFRNELVCKYPSYQQRRLDKMNQIKTYMLDTYGPNHKYSKAERILLTEKFEVAEKTISTYASQIRKEHGTLKDEKARLLHEIQTLRNTYPPVKWARIAEMLNMTEDNVRMMYKRGTKEQ</sequence>
<gene>
    <name evidence="2" type="ORF">FLK62_05610</name>
    <name evidence="3" type="ORF">FLK62_05685</name>
</gene>
<dbReference type="Gene3D" id="1.10.340.50">
    <property type="match status" value="1"/>
</dbReference>
<evidence type="ECO:0000313" key="1">
    <source>
        <dbReference type="EMBL" id="AYW01648.1"/>
    </source>
</evidence>
<keyword evidence="1" id="KW-0614">Plasmid</keyword>
<reference evidence="1" key="1">
    <citation type="submission" date="2018-11" db="EMBL/GenBank/DDBJ databases">
        <title>Characterization of a small plasmid carrying the blaROB-1 gene and aacA-aphD gene in Haemophilus parasuis.</title>
        <authorList>
            <person name="Yan H."/>
            <person name="Wan X."/>
            <person name="Li C."/>
        </authorList>
    </citation>
    <scope>NUCLEOTIDE SEQUENCE</scope>
    <source>
        <strain evidence="1">HPS1</strain>
        <plasmid evidence="1">pYL1</plasmid>
    </source>
</reference>
<organism evidence="1">
    <name type="scientific">Glaesserella parasuis</name>
    <name type="common">Haemophilus parasuis</name>
    <dbReference type="NCBI Taxonomy" id="738"/>
    <lineage>
        <taxon>Bacteria</taxon>
        <taxon>Pseudomonadati</taxon>
        <taxon>Pseudomonadota</taxon>
        <taxon>Gammaproteobacteria</taxon>
        <taxon>Pasteurellales</taxon>
        <taxon>Pasteurellaceae</taxon>
        <taxon>Glaesserella</taxon>
    </lineage>
</organism>
<evidence type="ECO:0000313" key="4">
    <source>
        <dbReference type="Proteomes" id="UP000509790"/>
    </source>
</evidence>
<dbReference type="RefSeq" id="WP_172683521.1">
    <property type="nucleotide sequence ID" value="NC_012661.1"/>
</dbReference>
<dbReference type="Proteomes" id="UP000509790">
    <property type="component" value="Chromosome"/>
</dbReference>
<name>A0A5S9H8E4_GLAPU</name>
<accession>A0A5S9H8E4</accession>
<dbReference type="EMBL" id="CP041334">
    <property type="protein sequence ID" value="QKY72790.1"/>
    <property type="molecule type" value="Genomic_DNA"/>
</dbReference>
<proteinExistence type="predicted"/>